<reference evidence="2" key="1">
    <citation type="journal article" date="2013" name="Genome Biol.">
        <title>Draft genome of the mountain pine beetle, Dendroctonus ponderosae Hopkins, a major forest pest.</title>
        <authorList>
            <person name="Keeling C.I."/>
            <person name="Yuen M.M."/>
            <person name="Liao N.Y."/>
            <person name="Docking T.R."/>
            <person name="Chan S.K."/>
            <person name="Taylor G.A."/>
            <person name="Palmquist D.L."/>
            <person name="Jackman S.D."/>
            <person name="Nguyen A."/>
            <person name="Li M."/>
            <person name="Henderson H."/>
            <person name="Janes J.K."/>
            <person name="Zhao Y."/>
            <person name="Pandoh P."/>
            <person name="Moore R."/>
            <person name="Sperling F.A."/>
            <person name="Huber D.P."/>
            <person name="Birol I."/>
            <person name="Jones S.J."/>
            <person name="Bohlmann J."/>
        </authorList>
    </citation>
    <scope>NUCLEOTIDE SEQUENCE</scope>
</reference>
<reference evidence="1" key="2">
    <citation type="submission" date="2024-08" db="UniProtKB">
        <authorList>
            <consortium name="EnsemblMetazoa"/>
        </authorList>
    </citation>
    <scope>IDENTIFICATION</scope>
</reference>
<organism evidence="1 2">
    <name type="scientific">Dendroctonus ponderosae</name>
    <name type="common">Mountain pine beetle</name>
    <dbReference type="NCBI Taxonomy" id="77166"/>
    <lineage>
        <taxon>Eukaryota</taxon>
        <taxon>Metazoa</taxon>
        <taxon>Ecdysozoa</taxon>
        <taxon>Arthropoda</taxon>
        <taxon>Hexapoda</taxon>
        <taxon>Insecta</taxon>
        <taxon>Pterygota</taxon>
        <taxon>Neoptera</taxon>
        <taxon>Endopterygota</taxon>
        <taxon>Coleoptera</taxon>
        <taxon>Polyphaga</taxon>
        <taxon>Cucujiformia</taxon>
        <taxon>Curculionidae</taxon>
        <taxon>Scolytinae</taxon>
        <taxon>Dendroctonus</taxon>
    </lineage>
</organism>
<proteinExistence type="predicted"/>
<accession>A0AAR5P574</accession>
<dbReference type="EnsemblMetazoa" id="XM_019900448.1">
    <property type="protein sequence ID" value="XP_019756007.1"/>
    <property type="gene ID" value="LOC109534700"/>
</dbReference>
<dbReference type="Proteomes" id="UP000019118">
    <property type="component" value="Unassembled WGS sequence"/>
</dbReference>
<dbReference type="KEGG" id="dpa:109534700"/>
<keyword evidence="2" id="KW-1185">Reference proteome</keyword>
<evidence type="ECO:0000313" key="1">
    <source>
        <dbReference type="EnsemblMetazoa" id="XP_019756007.1"/>
    </source>
</evidence>
<dbReference type="GeneID" id="109534700"/>
<dbReference type="AlphaFoldDB" id="A0AAR5P574"/>
<evidence type="ECO:0000313" key="2">
    <source>
        <dbReference type="Proteomes" id="UP000019118"/>
    </source>
</evidence>
<dbReference type="RefSeq" id="XP_048518534.1">
    <property type="nucleotide sequence ID" value="XM_048662577.1"/>
</dbReference>
<sequence>MTCCVIAPLSRKMQNKGLEAIGDATTTEEIHLQDRILRILSNSTEPSDVVFLYFNNQFPEDPPSRSLFEEDALSEASAAANQANGNHNMFPKLVCSRIVDLQSNSLYHVEDMVTRVFLPSEEFAQVVELGPLRRLYWRIWSWCRSKTA</sequence>
<protein>
    <submittedName>
        <fullName evidence="1">Uncharacterized protein</fullName>
    </submittedName>
</protein>
<name>A0AAR5P574_DENPD</name>